<sequence length="100" mass="11215">MKEGRKEGTKSKTRLRRFRTNASPVFLRILSAVSGRVHHPPGPRSPEGVLSQLGFIKGRSTDTEMSAEGDEREKEEEFKYILYTLRSISCGEAASCLDKN</sequence>
<keyword evidence="1" id="KW-0547">Nucleotide-binding</keyword>
<dbReference type="EMBL" id="LBMM01000173">
    <property type="protein sequence ID" value="KMR04617.1"/>
    <property type="molecule type" value="Genomic_DNA"/>
</dbReference>
<dbReference type="GO" id="GO:0005524">
    <property type="term" value="F:ATP binding"/>
    <property type="evidence" value="ECO:0007669"/>
    <property type="project" value="UniProtKB-KW"/>
</dbReference>
<name>A0A0J7L9P0_LASNI</name>
<organism evidence="1 2">
    <name type="scientific">Lasius niger</name>
    <name type="common">Black garden ant</name>
    <dbReference type="NCBI Taxonomy" id="67767"/>
    <lineage>
        <taxon>Eukaryota</taxon>
        <taxon>Metazoa</taxon>
        <taxon>Ecdysozoa</taxon>
        <taxon>Arthropoda</taxon>
        <taxon>Hexapoda</taxon>
        <taxon>Insecta</taxon>
        <taxon>Pterygota</taxon>
        <taxon>Neoptera</taxon>
        <taxon>Endopterygota</taxon>
        <taxon>Hymenoptera</taxon>
        <taxon>Apocrita</taxon>
        <taxon>Aculeata</taxon>
        <taxon>Formicoidea</taxon>
        <taxon>Formicidae</taxon>
        <taxon>Formicinae</taxon>
        <taxon>Lasius</taxon>
        <taxon>Lasius</taxon>
    </lineage>
</organism>
<proteinExistence type="predicted"/>
<keyword evidence="1" id="KW-0067">ATP-binding</keyword>
<accession>A0A0J7L9P0</accession>
<dbReference type="PaxDb" id="67767-A0A0J7L9P0"/>
<dbReference type="Proteomes" id="UP000036403">
    <property type="component" value="Unassembled WGS sequence"/>
</dbReference>
<evidence type="ECO:0000313" key="1">
    <source>
        <dbReference type="EMBL" id="KMR04617.1"/>
    </source>
</evidence>
<keyword evidence="2" id="KW-1185">Reference proteome</keyword>
<comment type="caution">
    <text evidence="1">The sequence shown here is derived from an EMBL/GenBank/DDBJ whole genome shotgun (WGS) entry which is preliminary data.</text>
</comment>
<gene>
    <name evidence="1" type="ORF">RF55_582</name>
</gene>
<evidence type="ECO:0000313" key="2">
    <source>
        <dbReference type="Proteomes" id="UP000036403"/>
    </source>
</evidence>
<dbReference type="AlphaFoldDB" id="A0A0J7L9P0"/>
<protein>
    <submittedName>
        <fullName evidence="1">Heme abc transporter atp-binding protein</fullName>
    </submittedName>
</protein>
<reference evidence="1 2" key="1">
    <citation type="submission" date="2015-04" db="EMBL/GenBank/DDBJ databases">
        <title>Lasius niger genome sequencing.</title>
        <authorList>
            <person name="Konorov E.A."/>
            <person name="Nikitin M.A."/>
            <person name="Kirill M.V."/>
            <person name="Chang P."/>
        </authorList>
    </citation>
    <scope>NUCLEOTIDE SEQUENCE [LARGE SCALE GENOMIC DNA]</scope>
    <source>
        <tissue evidence="1">Whole</tissue>
    </source>
</reference>